<dbReference type="EMBL" id="NGJY01000002">
    <property type="protein sequence ID" value="RSU02987.1"/>
    <property type="molecule type" value="Genomic_DNA"/>
</dbReference>
<organism evidence="7 8">
    <name type="scientific">Vagococcus fessus</name>
    <dbReference type="NCBI Taxonomy" id="120370"/>
    <lineage>
        <taxon>Bacteria</taxon>
        <taxon>Bacillati</taxon>
        <taxon>Bacillota</taxon>
        <taxon>Bacilli</taxon>
        <taxon>Lactobacillales</taxon>
        <taxon>Enterococcaceae</taxon>
        <taxon>Vagococcus</taxon>
    </lineage>
</organism>
<evidence type="ECO:0000256" key="4">
    <source>
        <dbReference type="ARBA" id="ARBA00023014"/>
    </source>
</evidence>
<dbReference type="GO" id="GO:0046872">
    <property type="term" value="F:metal ion binding"/>
    <property type="evidence" value="ECO:0007669"/>
    <property type="project" value="UniProtKB-KW"/>
</dbReference>
<dbReference type="PROSITE" id="PS00198">
    <property type="entry name" value="4FE4S_FER_1"/>
    <property type="match status" value="1"/>
</dbReference>
<dbReference type="GO" id="GO:0006089">
    <property type="term" value="P:lactate metabolic process"/>
    <property type="evidence" value="ECO:0007669"/>
    <property type="project" value="InterPro"/>
</dbReference>
<evidence type="ECO:0000313" key="7">
    <source>
        <dbReference type="EMBL" id="RSU02987.1"/>
    </source>
</evidence>
<dbReference type="PROSITE" id="PS51379">
    <property type="entry name" value="4FE4S_FER_2"/>
    <property type="match status" value="1"/>
</dbReference>
<evidence type="ECO:0000256" key="3">
    <source>
        <dbReference type="ARBA" id="ARBA00023004"/>
    </source>
</evidence>
<gene>
    <name evidence="7" type="ORF">CBF31_04475</name>
</gene>
<proteinExistence type="predicted"/>
<dbReference type="PANTHER" id="PTHR47153">
    <property type="entry name" value="LACTATE UTILIZATION PROTEIN B"/>
    <property type="match status" value="1"/>
</dbReference>
<accession>A0A430A7E0</accession>
<protein>
    <submittedName>
        <fullName evidence="7">Iron-sulfur cluster-binding protein</fullName>
    </submittedName>
</protein>
<feature type="domain" description="4Fe-4S ferredoxin-type" evidence="6">
    <location>
        <begin position="303"/>
        <end position="334"/>
    </location>
</feature>
<name>A0A430A7E0_9ENTE</name>
<evidence type="ECO:0000259" key="6">
    <source>
        <dbReference type="PROSITE" id="PS51379"/>
    </source>
</evidence>
<dbReference type="Proteomes" id="UP000287101">
    <property type="component" value="Unassembled WGS sequence"/>
</dbReference>
<dbReference type="NCBIfam" id="TIGR00273">
    <property type="entry name" value="LutB/LldF family L-lactate oxidation iron-sulfur protein"/>
    <property type="match status" value="1"/>
</dbReference>
<dbReference type="InterPro" id="IPR017896">
    <property type="entry name" value="4Fe4S_Fe-S-bd"/>
</dbReference>
<dbReference type="Pfam" id="PF13183">
    <property type="entry name" value="Fer4_8"/>
    <property type="match status" value="1"/>
</dbReference>
<dbReference type="InterPro" id="IPR017900">
    <property type="entry name" value="4Fe4S_Fe_S_CS"/>
</dbReference>
<keyword evidence="8" id="KW-1185">Reference proteome</keyword>
<dbReference type="PANTHER" id="PTHR47153:SF2">
    <property type="entry name" value="LACTATE UTILIZATION PROTEIN B"/>
    <property type="match status" value="1"/>
</dbReference>
<dbReference type="SUPFAM" id="SSF46548">
    <property type="entry name" value="alpha-helical ferredoxin"/>
    <property type="match status" value="1"/>
</dbReference>
<keyword evidence="1" id="KW-0004">4Fe-4S</keyword>
<keyword evidence="4" id="KW-0411">Iron-sulfur</keyword>
<feature type="region of interest" description="Disordered" evidence="5">
    <location>
        <begin position="462"/>
        <end position="492"/>
    </location>
</feature>
<keyword evidence="2" id="KW-0479">Metal-binding</keyword>
<evidence type="ECO:0000256" key="5">
    <source>
        <dbReference type="SAM" id="MobiDB-lite"/>
    </source>
</evidence>
<evidence type="ECO:0000256" key="2">
    <source>
        <dbReference type="ARBA" id="ARBA00022723"/>
    </source>
</evidence>
<dbReference type="OrthoDB" id="9782337at2"/>
<dbReference type="GO" id="GO:0051539">
    <property type="term" value="F:4 iron, 4 sulfur cluster binding"/>
    <property type="evidence" value="ECO:0007669"/>
    <property type="project" value="UniProtKB-KW"/>
</dbReference>
<dbReference type="AlphaFoldDB" id="A0A430A7E0"/>
<dbReference type="Gene3D" id="3.40.50.10420">
    <property type="entry name" value="NagB/RpiA/CoA transferase-like"/>
    <property type="match status" value="1"/>
</dbReference>
<dbReference type="SUPFAM" id="SSF100950">
    <property type="entry name" value="NagB/RpiA/CoA transferase-like"/>
    <property type="match status" value="1"/>
</dbReference>
<dbReference type="InterPro" id="IPR004452">
    <property type="entry name" value="LutB/LldF"/>
</dbReference>
<comment type="caution">
    <text evidence="7">The sequence shown here is derived from an EMBL/GenBank/DDBJ whole genome shotgun (WGS) entry which is preliminary data.</text>
</comment>
<dbReference type="InterPro" id="IPR037171">
    <property type="entry name" value="NagB/RpiA_transferase-like"/>
</dbReference>
<reference evidence="7 8" key="1">
    <citation type="submission" date="2017-05" db="EMBL/GenBank/DDBJ databases">
        <title>Vagococcus spp. assemblies.</title>
        <authorList>
            <person name="Gulvik C.A."/>
        </authorList>
    </citation>
    <scope>NUCLEOTIDE SEQUENCE [LARGE SCALE GENOMIC DNA]</scope>
    <source>
        <strain evidence="7 8">CCUG 41755</strain>
    </source>
</reference>
<evidence type="ECO:0000256" key="1">
    <source>
        <dbReference type="ARBA" id="ARBA00022485"/>
    </source>
</evidence>
<sequence length="492" mass="55445">MGLKTSDLSFEDRVKRSIDDKFMQAAVRKSQDDQWVKRESSREQLGNWEQWRELGEQIRKETIAYLPDYLEQFADNVEKNGGHVFFAQTEQEAQDYVKKITLEKQAKKIVKSKSMVTTEVGLDEMLLELEGVSVMETDLAEFILQMDDWDEPSHIVFPNIHKNREQIRKVFEEKLGYDGDNEPVHMARFAREVLREFFLEADIGITGCNFAIADSGVINLVTNEGNADLCISIPKTQIVLMGMERIVPSMKEAEVVDNLLSRSAVGQSLTSYITFAGQKNEMESDGPEEFHVVILDNGRSNALGTEFESMLQCIRCGACLNVCPVYRQIGGHGYGSIYPGPMGAVLSPILGGYEDFGDLPYASSLCGACTDTCPVKIPLHELLVAHRTKMTDELKMPKGMDHQTMKLIGRATSSPILFKMAMKMDHGATGLMAKKDEVTVENFYNHGGYINKAPAMAKGWTDVRDLPRPPKSKDAFREWYKRHKKEQEEAGK</sequence>
<dbReference type="InterPro" id="IPR003741">
    <property type="entry name" value="LUD_dom"/>
</dbReference>
<keyword evidence="3" id="KW-0408">Iron</keyword>
<dbReference type="Pfam" id="PF02589">
    <property type="entry name" value="LUD_dom"/>
    <property type="match status" value="1"/>
</dbReference>
<evidence type="ECO:0000313" key="8">
    <source>
        <dbReference type="Proteomes" id="UP000287101"/>
    </source>
</evidence>
<dbReference type="RefSeq" id="WP_126831198.1">
    <property type="nucleotide sequence ID" value="NZ_CBCRYB010000004.1"/>
</dbReference>
<dbReference type="InterPro" id="IPR024185">
    <property type="entry name" value="FTHF_cligase-like_sf"/>
</dbReference>